<evidence type="ECO:0000256" key="9">
    <source>
        <dbReference type="ARBA" id="ARBA00023159"/>
    </source>
</evidence>
<dbReference type="InterPro" id="IPR013783">
    <property type="entry name" value="Ig-like_fold"/>
</dbReference>
<feature type="domain" description="CG-1" evidence="14">
    <location>
        <begin position="15"/>
        <end position="141"/>
    </location>
</feature>
<dbReference type="PANTHER" id="PTHR23335">
    <property type="entry name" value="CALMODULIN-BINDING TRANSCRIPTION ACTIVATOR CAMTA"/>
    <property type="match status" value="1"/>
</dbReference>
<keyword evidence="10" id="KW-0804">Transcription</keyword>
<keyword evidence="5" id="KW-0112">Calmodulin-binding</keyword>
<evidence type="ECO:0000256" key="3">
    <source>
        <dbReference type="ARBA" id="ARBA00022737"/>
    </source>
</evidence>
<dbReference type="GO" id="GO:0005516">
    <property type="term" value="F:calmodulin binding"/>
    <property type="evidence" value="ECO:0007669"/>
    <property type="project" value="UniProtKB-KW"/>
</dbReference>
<reference evidence="15" key="2">
    <citation type="journal article" date="2022" name="Hortic Res">
        <title>The genome of Dioscorea zingiberensis sheds light on the biosynthesis, origin and evolution of the medicinally important diosgenin saponins.</title>
        <authorList>
            <person name="Li Y."/>
            <person name="Tan C."/>
            <person name="Li Z."/>
            <person name="Guo J."/>
            <person name="Li S."/>
            <person name="Chen X."/>
            <person name="Wang C."/>
            <person name="Dai X."/>
            <person name="Yang H."/>
            <person name="Song W."/>
            <person name="Hou L."/>
            <person name="Xu J."/>
            <person name="Tong Z."/>
            <person name="Xu A."/>
            <person name="Yuan X."/>
            <person name="Wang W."/>
            <person name="Yang Q."/>
            <person name="Chen L."/>
            <person name="Sun Z."/>
            <person name="Wang K."/>
            <person name="Pan B."/>
            <person name="Chen J."/>
            <person name="Bao Y."/>
            <person name="Liu F."/>
            <person name="Qi X."/>
            <person name="Gang D.R."/>
            <person name="Wen J."/>
            <person name="Li J."/>
        </authorList>
    </citation>
    <scope>NUCLEOTIDE SEQUENCE</scope>
    <source>
        <strain evidence="15">Dzin_1.0</strain>
    </source>
</reference>
<feature type="compositionally biased region" description="Polar residues" evidence="13">
    <location>
        <begin position="1053"/>
        <end position="1062"/>
    </location>
</feature>
<dbReference type="OrthoDB" id="407555at2759"/>
<dbReference type="AlphaFoldDB" id="A0A9D5CMU0"/>
<evidence type="ECO:0000256" key="10">
    <source>
        <dbReference type="ARBA" id="ARBA00023163"/>
    </source>
</evidence>
<organism evidence="15 16">
    <name type="scientific">Dioscorea zingiberensis</name>
    <dbReference type="NCBI Taxonomy" id="325984"/>
    <lineage>
        <taxon>Eukaryota</taxon>
        <taxon>Viridiplantae</taxon>
        <taxon>Streptophyta</taxon>
        <taxon>Embryophyta</taxon>
        <taxon>Tracheophyta</taxon>
        <taxon>Spermatophyta</taxon>
        <taxon>Magnoliopsida</taxon>
        <taxon>Liliopsida</taxon>
        <taxon>Dioscoreales</taxon>
        <taxon>Dioscoreaceae</taxon>
        <taxon>Dioscorea</taxon>
    </lineage>
</organism>
<dbReference type="SMART" id="SM01076">
    <property type="entry name" value="CG-1"/>
    <property type="match status" value="1"/>
</dbReference>
<dbReference type="Gene3D" id="1.20.5.190">
    <property type="match status" value="1"/>
</dbReference>
<dbReference type="Proteomes" id="UP001085076">
    <property type="component" value="Miscellaneous, Linkage group lg04"/>
</dbReference>
<evidence type="ECO:0000256" key="6">
    <source>
        <dbReference type="ARBA" id="ARBA00023015"/>
    </source>
</evidence>
<protein>
    <recommendedName>
        <fullName evidence="14">CG-1 domain-containing protein</fullName>
    </recommendedName>
</protein>
<keyword evidence="4" id="KW-0106">Calcium</keyword>
<feature type="repeat" description="ANK" evidence="12">
    <location>
        <begin position="732"/>
        <end position="764"/>
    </location>
</feature>
<keyword evidence="7 12" id="KW-0040">ANK repeat</keyword>
<evidence type="ECO:0000256" key="5">
    <source>
        <dbReference type="ARBA" id="ARBA00022860"/>
    </source>
</evidence>
<dbReference type="InterPro" id="IPR002110">
    <property type="entry name" value="Ankyrin_rpt"/>
</dbReference>
<evidence type="ECO:0000256" key="13">
    <source>
        <dbReference type="SAM" id="MobiDB-lite"/>
    </source>
</evidence>
<dbReference type="GO" id="GO:0006357">
    <property type="term" value="P:regulation of transcription by RNA polymerase II"/>
    <property type="evidence" value="ECO:0007669"/>
    <property type="project" value="TreeGrafter"/>
</dbReference>
<evidence type="ECO:0000256" key="8">
    <source>
        <dbReference type="ARBA" id="ARBA00023125"/>
    </source>
</evidence>
<dbReference type="SUPFAM" id="SSF48403">
    <property type="entry name" value="Ankyrin repeat"/>
    <property type="match status" value="1"/>
</dbReference>
<proteinExistence type="inferred from homology"/>
<dbReference type="Pfam" id="PF03859">
    <property type="entry name" value="CG-1"/>
    <property type="match status" value="1"/>
</dbReference>
<keyword evidence="11" id="KW-0539">Nucleus</keyword>
<keyword evidence="8" id="KW-0238">DNA-binding</keyword>
<dbReference type="Gene3D" id="2.60.40.10">
    <property type="entry name" value="Immunoglobulins"/>
    <property type="match status" value="1"/>
</dbReference>
<dbReference type="FunFam" id="1.20.5.190:FF:000003">
    <property type="entry name" value="Calmodulin-binding transcription activator 2"/>
    <property type="match status" value="1"/>
</dbReference>
<comment type="subcellular location">
    <subcellularLocation>
        <location evidence="1">Nucleus</location>
    </subcellularLocation>
</comment>
<evidence type="ECO:0000256" key="4">
    <source>
        <dbReference type="ARBA" id="ARBA00022837"/>
    </source>
</evidence>
<dbReference type="Gene3D" id="1.25.40.20">
    <property type="entry name" value="Ankyrin repeat-containing domain"/>
    <property type="match status" value="1"/>
</dbReference>
<dbReference type="InterPro" id="IPR027417">
    <property type="entry name" value="P-loop_NTPase"/>
</dbReference>
<dbReference type="Pfam" id="PF00612">
    <property type="entry name" value="IQ"/>
    <property type="match status" value="2"/>
</dbReference>
<dbReference type="InterPro" id="IPR014756">
    <property type="entry name" value="Ig_E-set"/>
</dbReference>
<dbReference type="GO" id="GO:0003690">
    <property type="term" value="F:double-stranded DNA binding"/>
    <property type="evidence" value="ECO:0007669"/>
    <property type="project" value="TreeGrafter"/>
</dbReference>
<dbReference type="InterPro" id="IPR036770">
    <property type="entry name" value="Ankyrin_rpt-contain_sf"/>
</dbReference>
<dbReference type="SUPFAM" id="SSF81296">
    <property type="entry name" value="E set domains"/>
    <property type="match status" value="1"/>
</dbReference>
<gene>
    <name evidence="15" type="ORF">J5N97_018418</name>
</gene>
<evidence type="ECO:0000256" key="12">
    <source>
        <dbReference type="PROSITE-ProRule" id="PRU00023"/>
    </source>
</evidence>
<keyword evidence="3" id="KW-0677">Repeat</keyword>
<dbReference type="GO" id="GO:0003712">
    <property type="term" value="F:transcription coregulator activity"/>
    <property type="evidence" value="ECO:0007669"/>
    <property type="project" value="TreeGrafter"/>
</dbReference>
<evidence type="ECO:0000256" key="7">
    <source>
        <dbReference type="ARBA" id="ARBA00023043"/>
    </source>
</evidence>
<dbReference type="InterPro" id="IPR000048">
    <property type="entry name" value="IQ_motif_EF-hand-BS"/>
</dbReference>
<comment type="similarity">
    <text evidence="2">Belongs to the CAMTA family.</text>
</comment>
<dbReference type="SMART" id="SM00248">
    <property type="entry name" value="ANK"/>
    <property type="match status" value="2"/>
</dbReference>
<dbReference type="PROSITE" id="PS50297">
    <property type="entry name" value="ANK_REP_REGION"/>
    <property type="match status" value="1"/>
</dbReference>
<dbReference type="GO" id="GO:0005634">
    <property type="term" value="C:nucleus"/>
    <property type="evidence" value="ECO:0007669"/>
    <property type="project" value="UniProtKB-SubCell"/>
</dbReference>
<evidence type="ECO:0000313" key="15">
    <source>
        <dbReference type="EMBL" id="KAJ0976453.1"/>
    </source>
</evidence>
<evidence type="ECO:0000256" key="11">
    <source>
        <dbReference type="ARBA" id="ARBA00023242"/>
    </source>
</evidence>
<comment type="caution">
    <text evidence="15">The sequence shown here is derived from an EMBL/GenBank/DDBJ whole genome shotgun (WGS) entry which is preliminary data.</text>
</comment>
<keyword evidence="9" id="KW-0010">Activator</keyword>
<name>A0A9D5CMU0_9LILI</name>
<evidence type="ECO:0000259" key="14">
    <source>
        <dbReference type="PROSITE" id="PS51437"/>
    </source>
</evidence>
<evidence type="ECO:0000313" key="16">
    <source>
        <dbReference type="Proteomes" id="UP001085076"/>
    </source>
</evidence>
<dbReference type="SUPFAM" id="SSF52540">
    <property type="entry name" value="P-loop containing nucleoside triphosphate hydrolases"/>
    <property type="match status" value="1"/>
</dbReference>
<dbReference type="SMART" id="SM00015">
    <property type="entry name" value="IQ"/>
    <property type="match status" value="3"/>
</dbReference>
<dbReference type="Pfam" id="PF12796">
    <property type="entry name" value="Ank_2"/>
    <property type="match status" value="1"/>
</dbReference>
<dbReference type="PROSITE" id="PS51437">
    <property type="entry name" value="CG_1"/>
    <property type="match status" value="1"/>
</dbReference>
<dbReference type="PANTHER" id="PTHR23335:SF0">
    <property type="entry name" value="CALMODULIN-BINDING TRANSCRIPTION ACTIVATOR 2-LIKE ISOFORM X1"/>
    <property type="match status" value="1"/>
</dbReference>
<sequence length="1062" mass="117767">MAEVRRFALNPQLDIGQIVLEAKTRWLRPSEICEILHNYQKFSLTPDPPYKPLSGSLFLFDRKALRYFRKDGHAWRKKKDGKTVREAHEKLKAGSIDVLHCYYAHGEDNENFQRRSYWLLDGNLEHIVLVHYRDVNEGNSPNVPSLLNSDPGSMNFSLGAQSSSAQTLSSEFEEADSVDNYGGSSLLDSISTTEFNFASLARNNVEKNNISVSGARNAAGLGRPLNAFYLHQGHPQNPALCDDLPKTCETSQLTGLHGGISCSFDTTSSTWPGIFSHDTNSSTRPVILGKYANFQEQKISLVQPNCTSGIPVTMTESVMCSDKGTYGIQKLLHGSLEHEIMGPDVRNVQVKETDKPNVYNPVNPKTIVDCTSDSYHVPDDYHFRPPPQFESSKDFQVEFAASGQHLDSRNGASYVKQYALSDMDNREHGDLKKLDSFGRWMNKEIGRDCDSSLMTSDSGSYLRSFDTQNDNKEVTSLFRHMQLDMDLLGPSLSQNQSFSIIDFSPDWAWAFSNVETKVLISGTFLGGIDPSSIKWCCMFGECEVSAEVLTSNVLRCKVPSHAPGRVPFYITCSNRLACSEVREFEFRENLSSNTAVSRKRVSVEEIHLQIQFSKLVSLRAVACPLENCPKCAMVNELYLNLSKDDNEWDRIKEHSKAFQGHDCDATDALIQKLLKSKLQDWLHAKAHEEGKGPNMLDEEGLGVIHYAAALGYDWAISPIVGAGVSPNFRDVRGRTGLHYAAYYGREAAVVQLIKLGAAPGAVQDPISTSPEGQTAADLASSRGHKGIAGYLAEADLTSHLSVITLKGSMVDNVSVDLAAKKAIEAVEVQRVVPTDGKKDKQISLQSSLAAVWNSAQAAARIQSAFRASSFRHRQLRELSEVKLEIPNEAIVASALSSKVQKISHYSDSLHAVAAVKIQQKYRGWRGRKDFLKIRNRIVKIQAHVRGHQVRKQYKKVVWSVSIVEKAILRWRRKGAGLRGFYADKLGGSIAPGDETTDDYEFLRLGRKQKAAAVEKALARVQSMARNPQGRDQYMRLVTSSGRSELGEEGGSSAQVQTPGTID</sequence>
<dbReference type="InterPro" id="IPR005559">
    <property type="entry name" value="CG-1_dom"/>
</dbReference>
<dbReference type="PROSITE" id="PS50088">
    <property type="entry name" value="ANK_REPEAT"/>
    <property type="match status" value="1"/>
</dbReference>
<dbReference type="PROSITE" id="PS50096">
    <property type="entry name" value="IQ"/>
    <property type="match status" value="2"/>
</dbReference>
<reference evidence="15" key="1">
    <citation type="submission" date="2021-03" db="EMBL/GenBank/DDBJ databases">
        <authorList>
            <person name="Li Z."/>
            <person name="Yang C."/>
        </authorList>
    </citation>
    <scope>NUCLEOTIDE SEQUENCE</scope>
    <source>
        <strain evidence="15">Dzin_1.0</strain>
        <tissue evidence="15">Leaf</tissue>
    </source>
</reference>
<keyword evidence="16" id="KW-1185">Reference proteome</keyword>
<dbReference type="EMBL" id="JAGGNH010000004">
    <property type="protein sequence ID" value="KAJ0976453.1"/>
    <property type="molecule type" value="Genomic_DNA"/>
</dbReference>
<feature type="region of interest" description="Disordered" evidence="13">
    <location>
        <begin position="1024"/>
        <end position="1062"/>
    </location>
</feature>
<accession>A0A9D5CMU0</accession>
<evidence type="ECO:0000256" key="2">
    <source>
        <dbReference type="ARBA" id="ARBA00008267"/>
    </source>
</evidence>
<keyword evidence="6" id="KW-0805">Transcription regulation</keyword>
<evidence type="ECO:0000256" key="1">
    <source>
        <dbReference type="ARBA" id="ARBA00004123"/>
    </source>
</evidence>